<keyword evidence="2" id="KW-1185">Reference proteome</keyword>
<accession>I9H2V4</accession>
<protein>
    <submittedName>
        <fullName evidence="1">Uncharacterized protein</fullName>
    </submittedName>
</protein>
<organism evidence="1 2">
    <name type="scientific">Bacteroides nordii CL02T12C05</name>
    <dbReference type="NCBI Taxonomy" id="997884"/>
    <lineage>
        <taxon>Bacteria</taxon>
        <taxon>Pseudomonadati</taxon>
        <taxon>Bacteroidota</taxon>
        <taxon>Bacteroidia</taxon>
        <taxon>Bacteroidales</taxon>
        <taxon>Bacteroidaceae</taxon>
        <taxon>Bacteroides</taxon>
    </lineage>
</organism>
<gene>
    <name evidence="1" type="ORF">HMPREF1068_00944</name>
</gene>
<comment type="caution">
    <text evidence="1">The sequence shown here is derived from an EMBL/GenBank/DDBJ whole genome shotgun (WGS) entry which is preliminary data.</text>
</comment>
<dbReference type="Proteomes" id="UP000003089">
    <property type="component" value="Unassembled WGS sequence"/>
</dbReference>
<dbReference type="AlphaFoldDB" id="I9H2V4"/>
<dbReference type="PATRIC" id="fig|997884.3.peg.954"/>
<sequence length="41" mass="4756">MEIVSSKKTKLAKPGFVFIQTVVMKTLYSVPHNFMYNHLNI</sequence>
<dbReference type="HOGENOM" id="CLU_3265834_0_0_10"/>
<dbReference type="EMBL" id="AGXS01000011">
    <property type="protein sequence ID" value="EIY53774.1"/>
    <property type="molecule type" value="Genomic_DNA"/>
</dbReference>
<evidence type="ECO:0000313" key="2">
    <source>
        <dbReference type="Proteomes" id="UP000003089"/>
    </source>
</evidence>
<proteinExistence type="predicted"/>
<name>I9H2V4_9BACE</name>
<dbReference type="STRING" id="997884.HMPREF1068_00944"/>
<reference evidence="1 2" key="1">
    <citation type="submission" date="2012-02" db="EMBL/GenBank/DDBJ databases">
        <title>The Genome Sequence of Bacteroides nordii CL02T12C05.</title>
        <authorList>
            <consortium name="The Broad Institute Genome Sequencing Platform"/>
            <person name="Earl A."/>
            <person name="Ward D."/>
            <person name="Feldgarden M."/>
            <person name="Gevers D."/>
            <person name="Zitomersky N.L."/>
            <person name="Coyne M.J."/>
            <person name="Comstock L.E."/>
            <person name="Young S.K."/>
            <person name="Zeng Q."/>
            <person name="Gargeya S."/>
            <person name="Fitzgerald M."/>
            <person name="Haas B."/>
            <person name="Abouelleil A."/>
            <person name="Alvarado L."/>
            <person name="Arachchi H.M."/>
            <person name="Berlin A."/>
            <person name="Chapman S.B."/>
            <person name="Gearin G."/>
            <person name="Goldberg J."/>
            <person name="Griggs A."/>
            <person name="Gujja S."/>
            <person name="Hansen M."/>
            <person name="Heiman D."/>
            <person name="Howarth C."/>
            <person name="Larimer J."/>
            <person name="Lui A."/>
            <person name="MacDonald P.J.P."/>
            <person name="McCowen C."/>
            <person name="Montmayeur A."/>
            <person name="Murphy C."/>
            <person name="Neiman D."/>
            <person name="Pearson M."/>
            <person name="Priest M."/>
            <person name="Roberts A."/>
            <person name="Saif S."/>
            <person name="Shea T."/>
            <person name="Sisk P."/>
            <person name="Stolte C."/>
            <person name="Sykes S."/>
            <person name="Wortman J."/>
            <person name="Nusbaum C."/>
            <person name="Birren B."/>
        </authorList>
    </citation>
    <scope>NUCLEOTIDE SEQUENCE [LARGE SCALE GENOMIC DNA]</scope>
    <source>
        <strain evidence="1 2">CL02T12C05</strain>
    </source>
</reference>
<evidence type="ECO:0000313" key="1">
    <source>
        <dbReference type="EMBL" id="EIY53774.1"/>
    </source>
</evidence>